<evidence type="ECO:0000313" key="4">
    <source>
        <dbReference type="Proteomes" id="UP000307874"/>
    </source>
</evidence>
<dbReference type="InterPro" id="IPR036291">
    <property type="entry name" value="NAD(P)-bd_dom_sf"/>
</dbReference>
<name>A0A5C4JKX6_9HYPH</name>
<dbReference type="Gene3D" id="3.30.360.10">
    <property type="entry name" value="Dihydrodipicolinate Reductase, domain 2"/>
    <property type="match status" value="1"/>
</dbReference>
<dbReference type="InterPro" id="IPR051450">
    <property type="entry name" value="Gfo/Idh/MocA_Oxidoreductases"/>
</dbReference>
<dbReference type="SUPFAM" id="SSF51735">
    <property type="entry name" value="NAD(P)-binding Rossmann-fold domains"/>
    <property type="match status" value="1"/>
</dbReference>
<evidence type="ECO:0000259" key="1">
    <source>
        <dbReference type="Pfam" id="PF01408"/>
    </source>
</evidence>
<dbReference type="PANTHER" id="PTHR43377">
    <property type="entry name" value="BILIVERDIN REDUCTASE A"/>
    <property type="match status" value="1"/>
</dbReference>
<reference evidence="3 4" key="1">
    <citation type="submission" date="2019-05" db="EMBL/GenBank/DDBJ databases">
        <authorList>
            <person name="Lee S.D."/>
        </authorList>
    </citation>
    <scope>NUCLEOTIDE SEQUENCE [LARGE SCALE GENOMIC DNA]</scope>
    <source>
        <strain evidence="3 4">GH2-6</strain>
    </source>
</reference>
<protein>
    <submittedName>
        <fullName evidence="3">Gfo/Idh/MocA family oxidoreductase</fullName>
    </submittedName>
</protein>
<accession>A0A5C4JKX6</accession>
<gene>
    <name evidence="3" type="ORF">FF124_18585</name>
</gene>
<dbReference type="InterPro" id="IPR004104">
    <property type="entry name" value="Gfo/Idh/MocA-like_OxRdtase_C"/>
</dbReference>
<evidence type="ECO:0000259" key="2">
    <source>
        <dbReference type="Pfam" id="PF02894"/>
    </source>
</evidence>
<dbReference type="EMBL" id="VCLB01000011">
    <property type="protein sequence ID" value="TNB46166.1"/>
    <property type="molecule type" value="Genomic_DNA"/>
</dbReference>
<dbReference type="PANTHER" id="PTHR43377:SF2">
    <property type="entry name" value="BINDING ROSSMANN FOLD OXIDOREDUCTASE, PUTATIVE (AFU_ORTHOLOGUE AFUA_4G00560)-RELATED"/>
    <property type="match status" value="1"/>
</dbReference>
<comment type="caution">
    <text evidence="3">The sequence shown here is derived from an EMBL/GenBank/DDBJ whole genome shotgun (WGS) entry which is preliminary data.</text>
</comment>
<dbReference type="InterPro" id="IPR000683">
    <property type="entry name" value="Gfo/Idh/MocA-like_OxRdtase_N"/>
</dbReference>
<dbReference type="Proteomes" id="UP000307874">
    <property type="component" value="Unassembled WGS sequence"/>
</dbReference>
<dbReference type="Gene3D" id="3.40.50.720">
    <property type="entry name" value="NAD(P)-binding Rossmann-like Domain"/>
    <property type="match status" value="1"/>
</dbReference>
<sequence length="443" mass="48958">MKYAIVGTGSRHGMFRDAVTRDFADGNELVGLCDINDKRLALSAGRVPPREGNGIATYLAHEFATMLDEQKPDTVICTVPDYLHHDYAVAAMRAGCDVMTEKPMTIDLAKLKAILDAQAETGRKVAVTFNYRYTPARTQLKDILMSGAIGEVTAVNFSWFLDREHGADYFRRWHRYKNQSGGLLVHKSTHHFDLVNWWLGGTPTSVTARGRRAFYTPETAAARGLSGHGPRCLDCPVGDRCDLRLDLAHHAKLKELFLDAEDADGYLRDRCLFDEDITIEDTMQVQASYDTGATLNYTLSAYSPWEGLEIKFYGTKGELTHRHVEVHGIFAGKRDKAEGSESMTTTLYIAGEKPRQLEVWSGAGDHGGADPVMLAHLFDADIGEDKYGRSSSHIDGAWSILTGIAANASIAKGGETVHIDRMLADHGIDNLPRKRWVTGPATR</sequence>
<dbReference type="GO" id="GO:0000166">
    <property type="term" value="F:nucleotide binding"/>
    <property type="evidence" value="ECO:0007669"/>
    <property type="project" value="InterPro"/>
</dbReference>
<dbReference type="Pfam" id="PF02894">
    <property type="entry name" value="GFO_IDH_MocA_C"/>
    <property type="match status" value="1"/>
</dbReference>
<feature type="domain" description="Gfo/Idh/MocA-like oxidoreductase N-terminal" evidence="1">
    <location>
        <begin position="1"/>
        <end position="129"/>
    </location>
</feature>
<dbReference type="AlphaFoldDB" id="A0A5C4JKX6"/>
<dbReference type="RefSeq" id="WP_138749983.1">
    <property type="nucleotide sequence ID" value="NZ_VCLB01000011.1"/>
</dbReference>
<dbReference type="SUPFAM" id="SSF55347">
    <property type="entry name" value="Glyceraldehyde-3-phosphate dehydrogenase-like, C-terminal domain"/>
    <property type="match status" value="1"/>
</dbReference>
<dbReference type="Pfam" id="PF01408">
    <property type="entry name" value="GFO_IDH_MocA"/>
    <property type="match status" value="1"/>
</dbReference>
<proteinExistence type="predicted"/>
<organism evidence="3 4">
    <name type="scientific">Martelella lutilitoris</name>
    <dbReference type="NCBI Taxonomy" id="2583532"/>
    <lineage>
        <taxon>Bacteria</taxon>
        <taxon>Pseudomonadati</taxon>
        <taxon>Pseudomonadota</taxon>
        <taxon>Alphaproteobacteria</taxon>
        <taxon>Hyphomicrobiales</taxon>
        <taxon>Aurantimonadaceae</taxon>
        <taxon>Martelella</taxon>
    </lineage>
</organism>
<keyword evidence="4" id="KW-1185">Reference proteome</keyword>
<dbReference type="OrthoDB" id="9781031at2"/>
<evidence type="ECO:0000313" key="3">
    <source>
        <dbReference type="EMBL" id="TNB46166.1"/>
    </source>
</evidence>
<feature type="domain" description="Gfo/Idh/MocA-like oxidoreductase C-terminal" evidence="2">
    <location>
        <begin position="143"/>
        <end position="416"/>
    </location>
</feature>
<reference evidence="3 4" key="2">
    <citation type="submission" date="2019-06" db="EMBL/GenBank/DDBJ databases">
        <title>Martelella lutilitoris sp. nov., isolated from a tidal mudflat.</title>
        <authorList>
            <person name="Kim Y.-J."/>
        </authorList>
    </citation>
    <scope>NUCLEOTIDE SEQUENCE [LARGE SCALE GENOMIC DNA]</scope>
    <source>
        <strain evidence="3 4">GH2-6</strain>
    </source>
</reference>